<dbReference type="SUPFAM" id="SSF75217">
    <property type="entry name" value="alpha/beta knot"/>
    <property type="match status" value="1"/>
</dbReference>
<accession>A0A0G1U9M9</accession>
<dbReference type="PIRSF" id="PIRSF000386">
    <property type="entry name" value="tRNA_mtase"/>
    <property type="match status" value="1"/>
</dbReference>
<evidence type="ECO:0000256" key="12">
    <source>
        <dbReference type="ARBA" id="ARBA00029736"/>
    </source>
</evidence>
<evidence type="ECO:0000313" key="20">
    <source>
        <dbReference type="Proteomes" id="UP000034956"/>
    </source>
</evidence>
<reference evidence="19 20" key="1">
    <citation type="journal article" date="2015" name="Nature">
        <title>rRNA introns, odd ribosomes, and small enigmatic genomes across a large radiation of phyla.</title>
        <authorList>
            <person name="Brown C.T."/>
            <person name="Hug L.A."/>
            <person name="Thomas B.C."/>
            <person name="Sharon I."/>
            <person name="Castelle C.J."/>
            <person name="Singh A."/>
            <person name="Wilkins M.J."/>
            <person name="Williams K.H."/>
            <person name="Banfield J.F."/>
        </authorList>
    </citation>
    <scope>NUCLEOTIDE SEQUENCE [LARGE SCALE GENOMIC DNA]</scope>
</reference>
<gene>
    <name evidence="15" type="primary">trmD</name>
    <name evidence="19" type="ORF">UY23_C0006G0013</name>
</gene>
<keyword evidence="9 15" id="KW-0808">Transferase</keyword>
<evidence type="ECO:0000313" key="19">
    <source>
        <dbReference type="EMBL" id="KKU90804.1"/>
    </source>
</evidence>
<evidence type="ECO:0000256" key="11">
    <source>
        <dbReference type="ARBA" id="ARBA00022694"/>
    </source>
</evidence>
<evidence type="ECO:0000256" key="5">
    <source>
        <dbReference type="ARBA" id="ARBA00012807"/>
    </source>
</evidence>
<keyword evidence="10 15" id="KW-0949">S-adenosyl-L-methionine</keyword>
<evidence type="ECO:0000259" key="18">
    <source>
        <dbReference type="Pfam" id="PF01746"/>
    </source>
</evidence>
<dbReference type="PANTHER" id="PTHR46417">
    <property type="entry name" value="TRNA (GUANINE-N(1)-)-METHYLTRANSFERASE"/>
    <property type="match status" value="1"/>
</dbReference>
<dbReference type="PANTHER" id="PTHR46417:SF1">
    <property type="entry name" value="TRNA (GUANINE-N(1)-)-METHYLTRANSFERASE"/>
    <property type="match status" value="1"/>
</dbReference>
<organism evidence="19 20">
    <name type="scientific">Candidatus Jorgensenbacteria bacterium GW2011_GWA1_48_11</name>
    <dbReference type="NCBI Taxonomy" id="1618660"/>
    <lineage>
        <taxon>Bacteria</taxon>
        <taxon>Candidatus Joergenseniibacteriota</taxon>
    </lineage>
</organism>
<evidence type="ECO:0000256" key="2">
    <source>
        <dbReference type="ARBA" id="ARBA00004496"/>
    </source>
</evidence>
<name>A0A0G1U9M9_9BACT</name>
<keyword evidence="11 15" id="KW-0819">tRNA processing</keyword>
<evidence type="ECO:0000256" key="16">
    <source>
        <dbReference type="PIRSR" id="PIRSR000386-1"/>
    </source>
</evidence>
<comment type="caution">
    <text evidence="19">The sequence shown here is derived from an EMBL/GenBank/DDBJ whole genome shotgun (WGS) entry which is preliminary data.</text>
</comment>
<evidence type="ECO:0000256" key="13">
    <source>
        <dbReference type="ARBA" id="ARBA00033392"/>
    </source>
</evidence>
<feature type="domain" description="tRNA methyltransferase TRMD/TRM10-type" evidence="18">
    <location>
        <begin position="3"/>
        <end position="243"/>
    </location>
</feature>
<evidence type="ECO:0000256" key="7">
    <source>
        <dbReference type="ARBA" id="ARBA00022490"/>
    </source>
</evidence>
<dbReference type="InterPro" id="IPR029026">
    <property type="entry name" value="tRNA_m1G_MTases_N"/>
</dbReference>
<evidence type="ECO:0000256" key="14">
    <source>
        <dbReference type="ARBA" id="ARBA00047783"/>
    </source>
</evidence>
<dbReference type="Gene3D" id="1.10.1270.20">
    <property type="entry name" value="tRNA(m1g37)methyltransferase, domain 2"/>
    <property type="match status" value="1"/>
</dbReference>
<dbReference type="InterPro" id="IPR023148">
    <property type="entry name" value="tRNA_m1G_MeTrfase_C_sf"/>
</dbReference>
<dbReference type="EMBL" id="LCPF01000006">
    <property type="protein sequence ID" value="KKU90804.1"/>
    <property type="molecule type" value="Genomic_DNA"/>
</dbReference>
<comment type="subcellular location">
    <subcellularLocation>
        <location evidence="2 15 17">Cytoplasm</location>
    </subcellularLocation>
</comment>
<dbReference type="NCBIfam" id="TIGR00088">
    <property type="entry name" value="trmD"/>
    <property type="match status" value="1"/>
</dbReference>
<dbReference type="GO" id="GO:0052906">
    <property type="term" value="F:tRNA (guanine(37)-N1)-methyltransferase activity"/>
    <property type="evidence" value="ECO:0007669"/>
    <property type="project" value="UniProtKB-UniRule"/>
</dbReference>
<keyword evidence="7 15" id="KW-0963">Cytoplasm</keyword>
<dbReference type="Proteomes" id="UP000034956">
    <property type="component" value="Unassembled WGS sequence"/>
</dbReference>
<dbReference type="Pfam" id="PF01746">
    <property type="entry name" value="tRNA_m1G_MT"/>
    <property type="match status" value="1"/>
</dbReference>
<proteinExistence type="inferred from homology"/>
<dbReference type="NCBIfam" id="NF000648">
    <property type="entry name" value="PRK00026.1"/>
    <property type="match status" value="1"/>
</dbReference>
<keyword evidence="8 15" id="KW-0489">Methyltransferase</keyword>
<dbReference type="PATRIC" id="fig|1618660.3.peg.708"/>
<dbReference type="CDD" id="cd18080">
    <property type="entry name" value="TrmD-like"/>
    <property type="match status" value="1"/>
</dbReference>
<evidence type="ECO:0000256" key="3">
    <source>
        <dbReference type="ARBA" id="ARBA00007630"/>
    </source>
</evidence>
<evidence type="ECO:0000256" key="6">
    <source>
        <dbReference type="ARBA" id="ARBA00014679"/>
    </source>
</evidence>
<dbReference type="EC" id="2.1.1.228" evidence="5 15"/>
<dbReference type="InterPro" id="IPR002649">
    <property type="entry name" value="tRNA_m1G_MeTrfase_TrmD"/>
</dbReference>
<feature type="binding site" evidence="15 16">
    <location>
        <position position="131"/>
    </location>
    <ligand>
        <name>S-adenosyl-L-methionine</name>
        <dbReference type="ChEBI" id="CHEBI:59789"/>
    </ligand>
</feature>
<dbReference type="AlphaFoldDB" id="A0A0G1U9M9"/>
<protein>
    <recommendedName>
        <fullName evidence="6 15">tRNA (guanine-N(1)-)-methyltransferase</fullName>
        <ecNumber evidence="5 15">2.1.1.228</ecNumber>
    </recommendedName>
    <alternativeName>
        <fullName evidence="12 15">M1G-methyltransferase</fullName>
    </alternativeName>
    <alternativeName>
        <fullName evidence="13 15">tRNA [GM37] methyltransferase</fullName>
    </alternativeName>
</protein>
<evidence type="ECO:0000256" key="4">
    <source>
        <dbReference type="ARBA" id="ARBA00011738"/>
    </source>
</evidence>
<evidence type="ECO:0000256" key="8">
    <source>
        <dbReference type="ARBA" id="ARBA00022603"/>
    </source>
</evidence>
<comment type="caution">
    <text evidence="15">Lacks conserved residue(s) required for the propagation of feature annotation.</text>
</comment>
<evidence type="ECO:0000256" key="17">
    <source>
        <dbReference type="RuleBase" id="RU003464"/>
    </source>
</evidence>
<comment type="function">
    <text evidence="1 15 17">Specifically methylates guanosine-37 in various tRNAs.</text>
</comment>
<dbReference type="InterPro" id="IPR029028">
    <property type="entry name" value="Alpha/beta_knot_MTases"/>
</dbReference>
<sequence length="253" mass="28701">MITFNIITIFPKIFDSYFNESILKRAQAKKLVKIKIWNLRDFTPKPKAGAPAAKSGLGAKRFRKVDDKPYGGGAGMIIMAEPILRAVEHITKKDKSKRTKIVVFSAKGKPFNQKLAYDWSKKFDQIVLVSGRYEGIDERVFRILKAEEISIGPYVLTDGEVPAMAVVSAVTRLIPGVIKLESLKEESHWNLLLKKKEAAGTKGVEYPHYTRPEILTYKRRKYPVPKVLLSGNHKSIEDWRKSFDASTRAQHQS</sequence>
<evidence type="ECO:0000256" key="15">
    <source>
        <dbReference type="HAMAP-Rule" id="MF_00605"/>
    </source>
</evidence>
<dbReference type="Gene3D" id="3.40.1280.10">
    <property type="match status" value="1"/>
</dbReference>
<evidence type="ECO:0000256" key="10">
    <source>
        <dbReference type="ARBA" id="ARBA00022691"/>
    </source>
</evidence>
<dbReference type="GO" id="GO:0005829">
    <property type="term" value="C:cytosol"/>
    <property type="evidence" value="ECO:0007669"/>
    <property type="project" value="TreeGrafter"/>
</dbReference>
<evidence type="ECO:0000256" key="9">
    <source>
        <dbReference type="ARBA" id="ARBA00022679"/>
    </source>
</evidence>
<comment type="similarity">
    <text evidence="3 15 17">Belongs to the RNA methyltransferase TrmD family.</text>
</comment>
<evidence type="ECO:0000256" key="1">
    <source>
        <dbReference type="ARBA" id="ARBA00002634"/>
    </source>
</evidence>
<comment type="catalytic activity">
    <reaction evidence="14 15 17">
        <text>guanosine(37) in tRNA + S-adenosyl-L-methionine = N(1)-methylguanosine(37) in tRNA + S-adenosyl-L-homocysteine + H(+)</text>
        <dbReference type="Rhea" id="RHEA:36899"/>
        <dbReference type="Rhea" id="RHEA-COMP:10145"/>
        <dbReference type="Rhea" id="RHEA-COMP:10147"/>
        <dbReference type="ChEBI" id="CHEBI:15378"/>
        <dbReference type="ChEBI" id="CHEBI:57856"/>
        <dbReference type="ChEBI" id="CHEBI:59789"/>
        <dbReference type="ChEBI" id="CHEBI:73542"/>
        <dbReference type="ChEBI" id="CHEBI:74269"/>
        <dbReference type="EC" id="2.1.1.228"/>
    </reaction>
</comment>
<dbReference type="InterPro" id="IPR016009">
    <property type="entry name" value="tRNA_MeTrfase_TRMD/TRM10"/>
</dbReference>
<dbReference type="GO" id="GO:0002939">
    <property type="term" value="P:tRNA N1-guanine methylation"/>
    <property type="evidence" value="ECO:0007669"/>
    <property type="project" value="TreeGrafter"/>
</dbReference>
<comment type="subunit">
    <text evidence="4 15 17">Homodimer.</text>
</comment>
<dbReference type="HAMAP" id="MF_00605">
    <property type="entry name" value="TrmD"/>
    <property type="match status" value="1"/>
</dbReference>